<dbReference type="InterPro" id="IPR043504">
    <property type="entry name" value="Peptidase_S1_PA_chymotrypsin"/>
</dbReference>
<keyword evidence="5" id="KW-0720">Serine protease</keyword>
<dbReference type="PANTHER" id="PTHR24264:SF65">
    <property type="entry name" value="SRCR DOMAIN-CONTAINING PROTEIN"/>
    <property type="match status" value="1"/>
</dbReference>
<dbReference type="GO" id="GO:0005615">
    <property type="term" value="C:extracellular space"/>
    <property type="evidence" value="ECO:0007669"/>
    <property type="project" value="TreeGrafter"/>
</dbReference>
<keyword evidence="8" id="KW-1185">Reference proteome</keyword>
<dbReference type="InterPro" id="IPR050127">
    <property type="entry name" value="Serine_Proteases_S1"/>
</dbReference>
<keyword evidence="3" id="KW-0645">Protease</keyword>
<comment type="subcellular location">
    <subcellularLocation>
        <location evidence="1">Secreted</location>
    </subcellularLocation>
</comment>
<evidence type="ECO:0000256" key="2">
    <source>
        <dbReference type="ARBA" id="ARBA00022525"/>
    </source>
</evidence>
<dbReference type="Proteomes" id="UP001445076">
    <property type="component" value="Unassembled WGS sequence"/>
</dbReference>
<dbReference type="SUPFAM" id="SSF50494">
    <property type="entry name" value="Trypsin-like serine proteases"/>
    <property type="match status" value="1"/>
</dbReference>
<sequence>RPQVVRLGEHDYNDEKDGAVHEDFSVAATVPHPEYFHPQAYHDLVLLMLDRRVKLKPSINPVCLPWGNESSRRLVGQNVTLTGWGDTQFAGFPSSVLQEVEVTVFESKECDKSYSTLLEYPSSWPLGIGEEIVCAGDRSGGRDSCQ</sequence>
<evidence type="ECO:0000313" key="7">
    <source>
        <dbReference type="EMBL" id="KAK8723905.1"/>
    </source>
</evidence>
<keyword evidence="4" id="KW-0378">Hydrolase</keyword>
<dbReference type="AlphaFoldDB" id="A0AAW0W5M7"/>
<name>A0AAW0W5M7_CHEQU</name>
<accession>A0AAW0W5M7</accession>
<evidence type="ECO:0000256" key="3">
    <source>
        <dbReference type="ARBA" id="ARBA00022670"/>
    </source>
</evidence>
<dbReference type="SMART" id="SM00020">
    <property type="entry name" value="Tryp_SPc"/>
    <property type="match status" value="1"/>
</dbReference>
<feature type="non-terminal residue" evidence="7">
    <location>
        <position position="1"/>
    </location>
</feature>
<reference evidence="7 8" key="1">
    <citation type="journal article" date="2024" name="BMC Genomics">
        <title>Genome assembly of redclaw crayfish (Cherax quadricarinatus) provides insights into its immune adaptation and hypoxia tolerance.</title>
        <authorList>
            <person name="Liu Z."/>
            <person name="Zheng J."/>
            <person name="Li H."/>
            <person name="Fang K."/>
            <person name="Wang S."/>
            <person name="He J."/>
            <person name="Zhou D."/>
            <person name="Weng S."/>
            <person name="Chi M."/>
            <person name="Gu Z."/>
            <person name="He J."/>
            <person name="Li F."/>
            <person name="Wang M."/>
        </authorList>
    </citation>
    <scope>NUCLEOTIDE SEQUENCE [LARGE SCALE GENOMIC DNA]</scope>
    <source>
        <strain evidence="7">ZL_2023a</strain>
    </source>
</reference>
<dbReference type="PROSITE" id="PS50240">
    <property type="entry name" value="TRYPSIN_DOM"/>
    <property type="match status" value="1"/>
</dbReference>
<dbReference type="GO" id="GO:0006508">
    <property type="term" value="P:proteolysis"/>
    <property type="evidence" value="ECO:0007669"/>
    <property type="project" value="UniProtKB-KW"/>
</dbReference>
<proteinExistence type="predicted"/>
<evidence type="ECO:0000313" key="8">
    <source>
        <dbReference type="Proteomes" id="UP001445076"/>
    </source>
</evidence>
<organism evidence="7 8">
    <name type="scientific">Cherax quadricarinatus</name>
    <name type="common">Australian red claw crayfish</name>
    <dbReference type="NCBI Taxonomy" id="27406"/>
    <lineage>
        <taxon>Eukaryota</taxon>
        <taxon>Metazoa</taxon>
        <taxon>Ecdysozoa</taxon>
        <taxon>Arthropoda</taxon>
        <taxon>Crustacea</taxon>
        <taxon>Multicrustacea</taxon>
        <taxon>Malacostraca</taxon>
        <taxon>Eumalacostraca</taxon>
        <taxon>Eucarida</taxon>
        <taxon>Decapoda</taxon>
        <taxon>Pleocyemata</taxon>
        <taxon>Astacidea</taxon>
        <taxon>Parastacoidea</taxon>
        <taxon>Parastacidae</taxon>
        <taxon>Cherax</taxon>
    </lineage>
</organism>
<evidence type="ECO:0000259" key="6">
    <source>
        <dbReference type="PROSITE" id="PS50240"/>
    </source>
</evidence>
<dbReference type="Gene3D" id="2.40.10.10">
    <property type="entry name" value="Trypsin-like serine proteases"/>
    <property type="match status" value="1"/>
</dbReference>
<dbReference type="InterPro" id="IPR009003">
    <property type="entry name" value="Peptidase_S1_PA"/>
</dbReference>
<protein>
    <recommendedName>
        <fullName evidence="6">Peptidase S1 domain-containing protein</fullName>
    </recommendedName>
</protein>
<feature type="non-terminal residue" evidence="7">
    <location>
        <position position="146"/>
    </location>
</feature>
<keyword evidence="2" id="KW-0964">Secreted</keyword>
<evidence type="ECO:0000256" key="5">
    <source>
        <dbReference type="ARBA" id="ARBA00022825"/>
    </source>
</evidence>
<gene>
    <name evidence="7" type="ORF">OTU49_011596</name>
</gene>
<dbReference type="GO" id="GO:0004252">
    <property type="term" value="F:serine-type endopeptidase activity"/>
    <property type="evidence" value="ECO:0007669"/>
    <property type="project" value="InterPro"/>
</dbReference>
<evidence type="ECO:0000256" key="4">
    <source>
        <dbReference type="ARBA" id="ARBA00022801"/>
    </source>
</evidence>
<dbReference type="InterPro" id="IPR001254">
    <property type="entry name" value="Trypsin_dom"/>
</dbReference>
<feature type="domain" description="Peptidase S1" evidence="6">
    <location>
        <begin position="1"/>
        <end position="146"/>
    </location>
</feature>
<dbReference type="EMBL" id="JARKIK010000088">
    <property type="protein sequence ID" value="KAK8723905.1"/>
    <property type="molecule type" value="Genomic_DNA"/>
</dbReference>
<evidence type="ECO:0000256" key="1">
    <source>
        <dbReference type="ARBA" id="ARBA00004613"/>
    </source>
</evidence>
<comment type="caution">
    <text evidence="7">The sequence shown here is derived from an EMBL/GenBank/DDBJ whole genome shotgun (WGS) entry which is preliminary data.</text>
</comment>
<dbReference type="PANTHER" id="PTHR24264">
    <property type="entry name" value="TRYPSIN-RELATED"/>
    <property type="match status" value="1"/>
</dbReference>
<dbReference type="Pfam" id="PF00089">
    <property type="entry name" value="Trypsin"/>
    <property type="match status" value="1"/>
</dbReference>